<keyword evidence="7" id="KW-1133">Transmembrane helix</keyword>
<evidence type="ECO:0000256" key="4">
    <source>
        <dbReference type="ARBA" id="ARBA00022729"/>
    </source>
</evidence>
<dbReference type="InterPro" id="IPR004843">
    <property type="entry name" value="Calcineurin-like_PHP"/>
</dbReference>
<gene>
    <name evidence="9" type="ORF">LITE_LOCUS33448</name>
</gene>
<dbReference type="AlphaFoldDB" id="A0AAV0NIP0"/>
<sequence>MVITKTMAHNHNHNHQINSGRIAGAASSSSSFGNLKRVVGMPLVVVLFSIIFFFTIPSCFSQLTRLEHQVKDDGSLSLLVVGDWGRRGHFNQTIVASQMGRIGKELDIDFVVSTGDNFYDDGLKGPHDPAFEESFTEVYTADSLQKPWYTILGNHDYRGKIVVGHHAIRSAGHHGDTEELIQHLLPILKANNVDLYVNGHDHCLEHISSHDSPIQYLTSGAGSKAWRGDTKKYDERVMKFFYDGQGFMSMQLTNANVEVLFHDVLGQVLHRWKVSKDLHSSM</sequence>
<feature type="binding site" evidence="6">
    <location>
        <position position="200"/>
    </location>
    <ligand>
        <name>Fe cation</name>
        <dbReference type="ChEBI" id="CHEBI:24875"/>
        <label>2</label>
    </ligand>
</feature>
<evidence type="ECO:0000256" key="6">
    <source>
        <dbReference type="PIRSR" id="PIRSR000898-1"/>
    </source>
</evidence>
<evidence type="ECO:0000259" key="8">
    <source>
        <dbReference type="Pfam" id="PF00149"/>
    </source>
</evidence>
<keyword evidence="6" id="KW-0408">Iron</keyword>
<evidence type="ECO:0000313" key="10">
    <source>
        <dbReference type="Proteomes" id="UP001154282"/>
    </source>
</evidence>
<protein>
    <recommendedName>
        <fullName evidence="3">acid phosphatase</fullName>
        <ecNumber evidence="3">3.1.3.2</ecNumber>
    </recommendedName>
</protein>
<reference evidence="9" key="1">
    <citation type="submission" date="2022-08" db="EMBL/GenBank/DDBJ databases">
        <authorList>
            <person name="Gutierrez-Valencia J."/>
        </authorList>
    </citation>
    <scope>NUCLEOTIDE SEQUENCE</scope>
</reference>
<proteinExistence type="inferred from homology"/>
<comment type="cofactor">
    <cofactor evidence="6">
        <name>Fe cation</name>
        <dbReference type="ChEBI" id="CHEBI:24875"/>
    </cofactor>
    <text evidence="6">Binds 2 iron ions per subunit.</text>
</comment>
<evidence type="ECO:0000256" key="5">
    <source>
        <dbReference type="ARBA" id="ARBA00022801"/>
    </source>
</evidence>
<dbReference type="EMBL" id="CAMGYJ010000008">
    <property type="protein sequence ID" value="CAI0458254.1"/>
    <property type="molecule type" value="Genomic_DNA"/>
</dbReference>
<dbReference type="InterPro" id="IPR051558">
    <property type="entry name" value="Metallophosphoesterase_PAP"/>
</dbReference>
<comment type="caution">
    <text evidence="9">The sequence shown here is derived from an EMBL/GenBank/DDBJ whole genome shotgun (WGS) entry which is preliminary data.</text>
</comment>
<dbReference type="InterPro" id="IPR029052">
    <property type="entry name" value="Metallo-depent_PP-like"/>
</dbReference>
<accession>A0AAV0NIP0</accession>
<feature type="transmembrane region" description="Helical" evidence="7">
    <location>
        <begin position="38"/>
        <end position="56"/>
    </location>
</feature>
<comment type="catalytic activity">
    <reaction evidence="1">
        <text>a phosphate monoester + H2O = an alcohol + phosphate</text>
        <dbReference type="Rhea" id="RHEA:15017"/>
        <dbReference type="ChEBI" id="CHEBI:15377"/>
        <dbReference type="ChEBI" id="CHEBI:30879"/>
        <dbReference type="ChEBI" id="CHEBI:43474"/>
        <dbReference type="ChEBI" id="CHEBI:67140"/>
        <dbReference type="EC" id="3.1.3.2"/>
    </reaction>
</comment>
<dbReference type="GO" id="GO:0003993">
    <property type="term" value="F:acid phosphatase activity"/>
    <property type="evidence" value="ECO:0007669"/>
    <property type="project" value="UniProtKB-EC"/>
</dbReference>
<evidence type="ECO:0000256" key="1">
    <source>
        <dbReference type="ARBA" id="ARBA00000032"/>
    </source>
</evidence>
<evidence type="ECO:0000256" key="3">
    <source>
        <dbReference type="ARBA" id="ARBA00012646"/>
    </source>
</evidence>
<keyword evidence="6" id="KW-0479">Metal-binding</keyword>
<evidence type="ECO:0000313" key="9">
    <source>
        <dbReference type="EMBL" id="CAI0458254.1"/>
    </source>
</evidence>
<evidence type="ECO:0000256" key="7">
    <source>
        <dbReference type="SAM" id="Phobius"/>
    </source>
</evidence>
<name>A0AAV0NIP0_9ROSI</name>
<feature type="binding site" evidence="6">
    <location>
        <position position="116"/>
    </location>
    <ligand>
        <name>Fe cation</name>
        <dbReference type="ChEBI" id="CHEBI:24875"/>
        <label>1</label>
    </ligand>
</feature>
<comment type="similarity">
    <text evidence="2">Belongs to the metallophosphoesterase superfamily. Purple acid phosphatase family.</text>
</comment>
<dbReference type="GO" id="GO:0046872">
    <property type="term" value="F:metal ion binding"/>
    <property type="evidence" value="ECO:0007669"/>
    <property type="project" value="UniProtKB-KW"/>
</dbReference>
<dbReference type="Gene3D" id="3.60.21.10">
    <property type="match status" value="2"/>
</dbReference>
<keyword evidence="10" id="KW-1185">Reference proteome</keyword>
<feature type="binding site" evidence="6">
    <location>
        <position position="165"/>
    </location>
    <ligand>
        <name>Fe cation</name>
        <dbReference type="ChEBI" id="CHEBI:24875"/>
        <label>2</label>
    </ligand>
</feature>
<dbReference type="Proteomes" id="UP001154282">
    <property type="component" value="Unassembled WGS sequence"/>
</dbReference>
<keyword evidence="4" id="KW-0732">Signal</keyword>
<feature type="binding site" evidence="6">
    <location>
        <position position="202"/>
    </location>
    <ligand>
        <name>Fe cation</name>
        <dbReference type="ChEBI" id="CHEBI:24875"/>
        <label>1</label>
    </ligand>
</feature>
<dbReference type="InterPro" id="IPR024927">
    <property type="entry name" value="Acid_PPase"/>
</dbReference>
<dbReference type="Pfam" id="PF00149">
    <property type="entry name" value="Metallophos"/>
    <property type="match status" value="1"/>
</dbReference>
<dbReference type="EC" id="3.1.3.2" evidence="3"/>
<dbReference type="SUPFAM" id="SSF56300">
    <property type="entry name" value="Metallo-dependent phosphatases"/>
    <property type="match status" value="1"/>
</dbReference>
<dbReference type="PANTHER" id="PTHR10161">
    <property type="entry name" value="TARTRATE-RESISTANT ACID PHOSPHATASE TYPE 5"/>
    <property type="match status" value="1"/>
</dbReference>
<dbReference type="PANTHER" id="PTHR10161:SF44">
    <property type="entry name" value="PURPLE ACID PHOSPHATASE"/>
    <property type="match status" value="1"/>
</dbReference>
<evidence type="ECO:0000256" key="2">
    <source>
        <dbReference type="ARBA" id="ARBA00008723"/>
    </source>
</evidence>
<feature type="binding site" evidence="6">
    <location>
        <position position="116"/>
    </location>
    <ligand>
        <name>Fe cation</name>
        <dbReference type="ChEBI" id="CHEBI:24875"/>
        <label>2</label>
    </ligand>
</feature>
<feature type="domain" description="Calcineurin-like phosphoesterase" evidence="8">
    <location>
        <begin position="78"/>
        <end position="157"/>
    </location>
</feature>
<feature type="binding site" evidence="6">
    <location>
        <position position="154"/>
    </location>
    <ligand>
        <name>Fe cation</name>
        <dbReference type="ChEBI" id="CHEBI:24875"/>
        <label>2</label>
    </ligand>
</feature>
<feature type="binding site" evidence="6">
    <location>
        <position position="119"/>
    </location>
    <ligand>
        <name>Fe cation</name>
        <dbReference type="ChEBI" id="CHEBI:24875"/>
        <label>1</label>
    </ligand>
</feature>
<keyword evidence="7" id="KW-0812">Transmembrane</keyword>
<keyword evidence="7" id="KW-0472">Membrane</keyword>
<organism evidence="9 10">
    <name type="scientific">Linum tenue</name>
    <dbReference type="NCBI Taxonomy" id="586396"/>
    <lineage>
        <taxon>Eukaryota</taxon>
        <taxon>Viridiplantae</taxon>
        <taxon>Streptophyta</taxon>
        <taxon>Embryophyta</taxon>
        <taxon>Tracheophyta</taxon>
        <taxon>Spermatophyta</taxon>
        <taxon>Magnoliopsida</taxon>
        <taxon>eudicotyledons</taxon>
        <taxon>Gunneridae</taxon>
        <taxon>Pentapetalae</taxon>
        <taxon>rosids</taxon>
        <taxon>fabids</taxon>
        <taxon>Malpighiales</taxon>
        <taxon>Linaceae</taxon>
        <taxon>Linum</taxon>
    </lineage>
</organism>
<keyword evidence="5" id="KW-0378">Hydrolase</keyword>
<feature type="binding site" evidence="6">
    <location>
        <position position="83"/>
    </location>
    <ligand>
        <name>Fe cation</name>
        <dbReference type="ChEBI" id="CHEBI:24875"/>
        <label>1</label>
    </ligand>
</feature>
<dbReference type="PIRSF" id="PIRSF000898">
    <property type="entry name" value="Acid_Ptase_5"/>
    <property type="match status" value="1"/>
</dbReference>